<dbReference type="Gene3D" id="1.10.630.10">
    <property type="entry name" value="Cytochrome P450"/>
    <property type="match status" value="1"/>
</dbReference>
<dbReference type="GO" id="GO:0016705">
    <property type="term" value="F:oxidoreductase activity, acting on paired donors, with incorporation or reduction of molecular oxygen"/>
    <property type="evidence" value="ECO:0007669"/>
    <property type="project" value="InterPro"/>
</dbReference>
<dbReference type="RefSeq" id="XP_025547187.1">
    <property type="nucleotide sequence ID" value="XM_025693055.1"/>
</dbReference>
<dbReference type="AlphaFoldDB" id="A0A395HKU2"/>
<dbReference type="EMBL" id="KZ824320">
    <property type="protein sequence ID" value="RAL08033.1"/>
    <property type="molecule type" value="Genomic_DNA"/>
</dbReference>
<proteinExistence type="inferred from homology"/>
<dbReference type="Proteomes" id="UP000248961">
    <property type="component" value="Unassembled WGS sequence"/>
</dbReference>
<dbReference type="STRING" id="1450537.A0A395HKU2"/>
<dbReference type="GO" id="GO:0020037">
    <property type="term" value="F:heme binding"/>
    <property type="evidence" value="ECO:0007669"/>
    <property type="project" value="InterPro"/>
</dbReference>
<evidence type="ECO:0000256" key="6">
    <source>
        <dbReference type="ARBA" id="ARBA00023004"/>
    </source>
</evidence>
<dbReference type="PANTHER" id="PTHR24304:SF2">
    <property type="entry name" value="24-HYDROXYCHOLESTEROL 7-ALPHA-HYDROXYLASE"/>
    <property type="match status" value="1"/>
</dbReference>
<evidence type="ECO:0000256" key="1">
    <source>
        <dbReference type="ARBA" id="ARBA00001971"/>
    </source>
</evidence>
<dbReference type="InterPro" id="IPR050529">
    <property type="entry name" value="CYP450_sterol_14alpha_dmase"/>
</dbReference>
<sequence length="557" mass="62745">MFFILIPCVAATIVATSLIFNVLVGWLRALEKAPSTTAQTVPYTIPFIKSTFSFVFNGPDFYRRASNFCQGQWPVRVDLLNDEVYLVQGQKNILSVFSNPGLTVTRAYGIVLKYCFGMDQQAVDVYVSDTSGSRHRPISSSTTPHNSRVSYHTHENLTQGLLGSGLDSTTQRFEAALYAALDKAVPSISDWKFEPDLTQFFEEHLGTALLQALCGPLLVEESPNLVRKLWQYDKLIMALAKRLPSWLIPGSYQLRDELLAMIMRWHKLATELSTAHPERKPSDQSQADPYWGSAMMRERNKMLLTIDGQDRRSVASTDLGFIWASITNVVPSTMTLSTHIFHDSTLARELRSRLQECIRPDTDGVQCNMEKLAKEPLLLSMYAETLRFGVQIHVPRCSPHQPLNLADKIIPANKLLLINTALAHTDEEVWNTRDGQYPLNTFWAQRFLVDPADPRSGPLKPSRFAKQLRTAHPDSSREEFSVQGLEGIWIPYGGGQHACPGRLLAKRVMLLTSAMLVTMFDVELLAPESALQFQSSRFGFGVRKPVAQVPFRIRRRC</sequence>
<dbReference type="GO" id="GO:0005506">
    <property type="term" value="F:iron ion binding"/>
    <property type="evidence" value="ECO:0007669"/>
    <property type="project" value="InterPro"/>
</dbReference>
<evidence type="ECO:0000256" key="8">
    <source>
        <dbReference type="PIRSR" id="PIRSR602403-1"/>
    </source>
</evidence>
<comment type="similarity">
    <text evidence="2">Belongs to the cytochrome P450 family.</text>
</comment>
<feature type="binding site" description="axial binding residue" evidence="8">
    <location>
        <position position="499"/>
    </location>
    <ligand>
        <name>heme</name>
        <dbReference type="ChEBI" id="CHEBI:30413"/>
    </ligand>
    <ligandPart>
        <name>Fe</name>
        <dbReference type="ChEBI" id="CHEBI:18248"/>
    </ligandPart>
</feature>
<evidence type="ECO:0000256" key="4">
    <source>
        <dbReference type="ARBA" id="ARBA00022723"/>
    </source>
</evidence>
<evidence type="ECO:0000313" key="9">
    <source>
        <dbReference type="EMBL" id="RAL08033.1"/>
    </source>
</evidence>
<dbReference type="InterPro" id="IPR001128">
    <property type="entry name" value="Cyt_P450"/>
</dbReference>
<evidence type="ECO:0000256" key="2">
    <source>
        <dbReference type="ARBA" id="ARBA00010617"/>
    </source>
</evidence>
<dbReference type="SUPFAM" id="SSF48264">
    <property type="entry name" value="Cytochrome P450"/>
    <property type="match status" value="1"/>
</dbReference>
<dbReference type="PRINTS" id="PR00465">
    <property type="entry name" value="EP450IV"/>
</dbReference>
<evidence type="ECO:0000313" key="10">
    <source>
        <dbReference type="Proteomes" id="UP000248961"/>
    </source>
</evidence>
<gene>
    <name evidence="9" type="ORF">BO97DRAFT_377346</name>
</gene>
<name>A0A395HKU2_ASPHC</name>
<dbReference type="CDD" id="cd11040">
    <property type="entry name" value="CYP7_CYP8-like"/>
    <property type="match status" value="1"/>
</dbReference>
<organism evidence="9 10">
    <name type="scientific">Aspergillus homomorphus (strain CBS 101889)</name>
    <dbReference type="NCBI Taxonomy" id="1450537"/>
    <lineage>
        <taxon>Eukaryota</taxon>
        <taxon>Fungi</taxon>
        <taxon>Dikarya</taxon>
        <taxon>Ascomycota</taxon>
        <taxon>Pezizomycotina</taxon>
        <taxon>Eurotiomycetes</taxon>
        <taxon>Eurotiomycetidae</taxon>
        <taxon>Eurotiales</taxon>
        <taxon>Aspergillaceae</taxon>
        <taxon>Aspergillus</taxon>
        <taxon>Aspergillus subgen. Circumdati</taxon>
    </lineage>
</organism>
<evidence type="ECO:0000256" key="7">
    <source>
        <dbReference type="ARBA" id="ARBA00023033"/>
    </source>
</evidence>
<accession>A0A395HKU2</accession>
<dbReference type="GO" id="GO:0008395">
    <property type="term" value="F:steroid hydroxylase activity"/>
    <property type="evidence" value="ECO:0007669"/>
    <property type="project" value="TreeGrafter"/>
</dbReference>
<evidence type="ECO:0000256" key="5">
    <source>
        <dbReference type="ARBA" id="ARBA00023002"/>
    </source>
</evidence>
<keyword evidence="5" id="KW-0560">Oxidoreductase</keyword>
<dbReference type="OrthoDB" id="3366823at2759"/>
<keyword evidence="7" id="KW-0503">Monooxygenase</keyword>
<dbReference type="PANTHER" id="PTHR24304">
    <property type="entry name" value="CYTOCHROME P450 FAMILY 7"/>
    <property type="match status" value="1"/>
</dbReference>
<keyword evidence="3 8" id="KW-0349">Heme</keyword>
<dbReference type="VEuPathDB" id="FungiDB:BO97DRAFT_377346"/>
<comment type="cofactor">
    <cofactor evidence="1 8">
        <name>heme</name>
        <dbReference type="ChEBI" id="CHEBI:30413"/>
    </cofactor>
</comment>
<keyword evidence="6 8" id="KW-0408">Iron</keyword>
<keyword evidence="4 8" id="KW-0479">Metal-binding</keyword>
<dbReference type="Pfam" id="PF00067">
    <property type="entry name" value="p450"/>
    <property type="match status" value="1"/>
</dbReference>
<evidence type="ECO:0000256" key="3">
    <source>
        <dbReference type="ARBA" id="ARBA00022617"/>
    </source>
</evidence>
<keyword evidence="10" id="KW-1185">Reference proteome</keyword>
<dbReference type="InterPro" id="IPR002403">
    <property type="entry name" value="Cyt_P450_E_grp-IV"/>
</dbReference>
<protein>
    <submittedName>
        <fullName evidence="9">Cytochrome P450</fullName>
    </submittedName>
</protein>
<reference evidence="9 10" key="1">
    <citation type="submission" date="2018-02" db="EMBL/GenBank/DDBJ databases">
        <title>The genomes of Aspergillus section Nigri reveals drivers in fungal speciation.</title>
        <authorList>
            <consortium name="DOE Joint Genome Institute"/>
            <person name="Vesth T.C."/>
            <person name="Nybo J."/>
            <person name="Theobald S."/>
            <person name="Brandl J."/>
            <person name="Frisvad J.C."/>
            <person name="Nielsen K.F."/>
            <person name="Lyhne E.K."/>
            <person name="Kogle M.E."/>
            <person name="Kuo A."/>
            <person name="Riley R."/>
            <person name="Clum A."/>
            <person name="Nolan M."/>
            <person name="Lipzen A."/>
            <person name="Salamov A."/>
            <person name="Henrissat B."/>
            <person name="Wiebenga A."/>
            <person name="De vries R.P."/>
            <person name="Grigoriev I.V."/>
            <person name="Mortensen U.H."/>
            <person name="Andersen M.R."/>
            <person name="Baker S.E."/>
        </authorList>
    </citation>
    <scope>NUCLEOTIDE SEQUENCE [LARGE SCALE GENOMIC DNA]</scope>
    <source>
        <strain evidence="9 10">CBS 101889</strain>
    </source>
</reference>
<dbReference type="InterPro" id="IPR036396">
    <property type="entry name" value="Cyt_P450_sf"/>
</dbReference>
<dbReference type="GeneID" id="37197344"/>